<dbReference type="Gene3D" id="3.40.50.880">
    <property type="match status" value="1"/>
</dbReference>
<dbReference type="RefSeq" id="WP_038999967.1">
    <property type="nucleotide sequence ID" value="NZ_CP014327.1"/>
</dbReference>
<organism evidence="2 3">
    <name type="scientific">Falsihalocynthiibacter arcticus</name>
    <dbReference type="NCBI Taxonomy" id="1579316"/>
    <lineage>
        <taxon>Bacteria</taxon>
        <taxon>Pseudomonadati</taxon>
        <taxon>Pseudomonadota</taxon>
        <taxon>Alphaproteobacteria</taxon>
        <taxon>Rhodobacterales</taxon>
        <taxon>Roseobacteraceae</taxon>
        <taxon>Falsihalocynthiibacter</taxon>
    </lineage>
</organism>
<sequence>MKIGILQTGRSPDETQEKHGDYGAFFMNYLGGRGFEFENYPVLDGVFPTSPKDADGWLITGSRFGVYEGHAWIAPLEDFLRETYALGTPIVGICFGHQILAQALGGKIEKFEGGWSVGPAKYTSERFGDQNIIAWHKDQVVKRPDEATVVGSSAFCENAILVYGNKALTIQPHPEFTGEFLTALLQTRGKALPDDIRENAAKRAGEDLTSASFADHIEKFFKADRP</sequence>
<dbReference type="InterPro" id="IPR029062">
    <property type="entry name" value="Class_I_gatase-like"/>
</dbReference>
<dbReference type="GO" id="GO:0016740">
    <property type="term" value="F:transferase activity"/>
    <property type="evidence" value="ECO:0007669"/>
    <property type="project" value="UniProtKB-KW"/>
</dbReference>
<accession>A0A126V1W8</accession>
<keyword evidence="3" id="KW-1185">Reference proteome</keyword>
<protein>
    <submittedName>
        <fullName evidence="2">Glutamine amidotransferase</fullName>
    </submittedName>
</protein>
<dbReference type="InterPro" id="IPR044992">
    <property type="entry name" value="ChyE-like"/>
</dbReference>
<dbReference type="Pfam" id="PF00117">
    <property type="entry name" value="GATase"/>
    <property type="match status" value="1"/>
</dbReference>
<dbReference type="PROSITE" id="PS51273">
    <property type="entry name" value="GATASE_TYPE_1"/>
    <property type="match status" value="1"/>
</dbReference>
<evidence type="ECO:0000313" key="2">
    <source>
        <dbReference type="EMBL" id="AML52177.1"/>
    </source>
</evidence>
<gene>
    <name evidence="2" type="ORF">RC74_13645</name>
</gene>
<dbReference type="PANTHER" id="PTHR42695">
    <property type="entry name" value="GLUTAMINE AMIDOTRANSFERASE YLR126C-RELATED"/>
    <property type="match status" value="1"/>
</dbReference>
<name>A0A126V1W8_9RHOB</name>
<dbReference type="SUPFAM" id="SSF52317">
    <property type="entry name" value="Class I glutamine amidotransferase-like"/>
    <property type="match status" value="1"/>
</dbReference>
<dbReference type="AlphaFoldDB" id="A0A126V1W8"/>
<evidence type="ECO:0000259" key="1">
    <source>
        <dbReference type="Pfam" id="PF00117"/>
    </source>
</evidence>
<dbReference type="KEGG" id="hat:RC74_13645"/>
<reference evidence="2 3" key="1">
    <citation type="submission" date="2016-02" db="EMBL/GenBank/DDBJ databases">
        <title>Complete genome sequence of Halocynthiibacter arcticus PAMC 20958t from arctic marine sediment.</title>
        <authorList>
            <person name="Lee Y.M."/>
            <person name="Baek K."/>
            <person name="Lee H.K."/>
            <person name="Shin S.C."/>
        </authorList>
    </citation>
    <scope>NUCLEOTIDE SEQUENCE [LARGE SCALE GENOMIC DNA]</scope>
    <source>
        <strain evidence="2">PAMC 20958</strain>
    </source>
</reference>
<dbReference type="CDD" id="cd01741">
    <property type="entry name" value="GATase1_1"/>
    <property type="match status" value="1"/>
</dbReference>
<dbReference type="EMBL" id="CP014327">
    <property type="protein sequence ID" value="AML52177.1"/>
    <property type="molecule type" value="Genomic_DNA"/>
</dbReference>
<keyword evidence="2" id="KW-0808">Transferase</keyword>
<dbReference type="GO" id="GO:0005829">
    <property type="term" value="C:cytosol"/>
    <property type="evidence" value="ECO:0007669"/>
    <property type="project" value="TreeGrafter"/>
</dbReference>
<feature type="domain" description="Glutamine amidotransferase" evidence="1">
    <location>
        <begin position="75"/>
        <end position="178"/>
    </location>
</feature>
<dbReference type="PANTHER" id="PTHR42695:SF5">
    <property type="entry name" value="GLUTAMINE AMIDOTRANSFERASE YLR126C-RELATED"/>
    <property type="match status" value="1"/>
</dbReference>
<dbReference type="Proteomes" id="UP000070371">
    <property type="component" value="Chromosome"/>
</dbReference>
<evidence type="ECO:0000313" key="3">
    <source>
        <dbReference type="Proteomes" id="UP000070371"/>
    </source>
</evidence>
<keyword evidence="2" id="KW-0315">Glutamine amidotransferase</keyword>
<dbReference type="OrthoDB" id="7365442at2"/>
<proteinExistence type="predicted"/>
<dbReference type="InterPro" id="IPR017926">
    <property type="entry name" value="GATASE"/>
</dbReference>
<dbReference type="STRING" id="1579316.RC74_13645"/>